<dbReference type="EMBL" id="BOMP01000050">
    <property type="protein sequence ID" value="GIE40561.1"/>
    <property type="molecule type" value="Genomic_DNA"/>
</dbReference>
<evidence type="ECO:0000313" key="4">
    <source>
        <dbReference type="Proteomes" id="UP000590511"/>
    </source>
</evidence>
<evidence type="ECO:0000313" key="3">
    <source>
        <dbReference type="EMBL" id="MBB4755124.1"/>
    </source>
</evidence>
<protein>
    <submittedName>
        <fullName evidence="3">Uncharacterized protein</fullName>
    </submittedName>
</protein>
<proteinExistence type="predicted"/>
<evidence type="ECO:0000313" key="5">
    <source>
        <dbReference type="Proteomes" id="UP000631312"/>
    </source>
</evidence>
<feature type="region of interest" description="Disordered" evidence="1">
    <location>
        <begin position="266"/>
        <end position="289"/>
    </location>
</feature>
<sequence length="289" mass="30001">MSNATAHLDRARRVSSVDVPAAIALLRGFLQRRNPYLTAVDPEIRDMAELLVRLAIDVSTEAAPAGWAAYLHRATLSLAYGVMLPGAGADGEAFLRSYVKLRLDDCELREVGGSAEENPGAPRRACDVERDGSVSGLRFHGAVLASGERGGGLLSDAAAAGPASGDESSGVGRCGACRCSGSAGWLAVHRDGPRPGDVFYVGPAASVQFAGDRALVLRVIRVDPRPTYVGWRWIDGYVLGPDGSAIERRSVFVQVAGLLPLPDGTDALSGPLSAGPGEDGAGGDDRPGE</sequence>
<comment type="caution">
    <text evidence="3">The sequence shown here is derived from an EMBL/GenBank/DDBJ whole genome shotgun (WGS) entry which is preliminary data.</text>
</comment>
<reference evidence="3 4" key="1">
    <citation type="submission" date="2020-08" db="EMBL/GenBank/DDBJ databases">
        <title>Sequencing the genomes of 1000 actinobacteria strains.</title>
        <authorList>
            <person name="Klenk H.-P."/>
        </authorList>
    </citation>
    <scope>NUCLEOTIDE SEQUENCE [LARGE SCALE GENOMIC DNA]</scope>
    <source>
        <strain evidence="3 4">DSM 43150</strain>
    </source>
</reference>
<name>A0A7W7HR60_9ACTN</name>
<dbReference type="Proteomes" id="UP000590511">
    <property type="component" value="Unassembled WGS sequence"/>
</dbReference>
<accession>A0A7W7HR60</accession>
<keyword evidence="5" id="KW-1185">Reference proteome</keyword>
<reference evidence="2 5" key="2">
    <citation type="submission" date="2021-01" db="EMBL/GenBank/DDBJ databases">
        <title>Whole genome shotgun sequence of Actinoplanes lobatus NBRC 12513.</title>
        <authorList>
            <person name="Komaki H."/>
            <person name="Tamura T."/>
        </authorList>
    </citation>
    <scope>NUCLEOTIDE SEQUENCE [LARGE SCALE GENOMIC DNA]</scope>
    <source>
        <strain evidence="2 5">NBRC 12513</strain>
    </source>
</reference>
<dbReference type="AlphaFoldDB" id="A0A7W7HR60"/>
<evidence type="ECO:0000313" key="2">
    <source>
        <dbReference type="EMBL" id="GIE40561.1"/>
    </source>
</evidence>
<organism evidence="3 4">
    <name type="scientific">Actinoplanes lobatus</name>
    <dbReference type="NCBI Taxonomy" id="113568"/>
    <lineage>
        <taxon>Bacteria</taxon>
        <taxon>Bacillati</taxon>
        <taxon>Actinomycetota</taxon>
        <taxon>Actinomycetes</taxon>
        <taxon>Micromonosporales</taxon>
        <taxon>Micromonosporaceae</taxon>
        <taxon>Actinoplanes</taxon>
    </lineage>
</organism>
<dbReference type="Proteomes" id="UP000631312">
    <property type="component" value="Unassembled WGS sequence"/>
</dbReference>
<dbReference type="EMBL" id="JACHNC010000001">
    <property type="protein sequence ID" value="MBB4755124.1"/>
    <property type="molecule type" value="Genomic_DNA"/>
</dbReference>
<evidence type="ECO:0000256" key="1">
    <source>
        <dbReference type="SAM" id="MobiDB-lite"/>
    </source>
</evidence>
<gene>
    <name evidence="2" type="ORF">Alo02nite_34590</name>
    <name evidence="3" type="ORF">BJ964_009285</name>
</gene>